<proteinExistence type="predicted"/>
<sequence>MTSSFSCFVSPAVMLPRNNCRCDCTTLELLPQPLVFSSWIACHAIMTPHKPAICFRGEKGQSNFQLNCSSTQFSQDIMNQFSQVCAVFIMSKIVCDAVMTPHGTAGLLSRGVVWKKFTGQSDFQLYHSIAQFLSPVYYAPIFSGLHVMQSCDTS</sequence>
<reference evidence="1" key="1">
    <citation type="submission" date="2021-07" db="EMBL/GenBank/DDBJ databases">
        <authorList>
            <person name="Catto M.A."/>
            <person name="Jacobson A."/>
            <person name="Kennedy G."/>
            <person name="Labadie P."/>
            <person name="Hunt B.G."/>
            <person name="Srinivasan R."/>
        </authorList>
    </citation>
    <scope>NUCLEOTIDE SEQUENCE</scope>
    <source>
        <strain evidence="1">PL_HMW_Pooled</strain>
        <tissue evidence="1">Head</tissue>
    </source>
</reference>
<reference evidence="1" key="2">
    <citation type="journal article" date="2023" name="BMC Genomics">
        <title>Pest status, molecular evolution, and epigenetic factors derived from the genome assembly of Frankliniella fusca, a thysanopteran phytovirus vector.</title>
        <authorList>
            <person name="Catto M.A."/>
            <person name="Labadie P.E."/>
            <person name="Jacobson A.L."/>
            <person name="Kennedy G.G."/>
            <person name="Srinivasan R."/>
            <person name="Hunt B.G."/>
        </authorList>
    </citation>
    <scope>NUCLEOTIDE SEQUENCE</scope>
    <source>
        <strain evidence="1">PL_HMW_Pooled</strain>
    </source>
</reference>
<dbReference type="AlphaFoldDB" id="A0AAE1HKM2"/>
<accession>A0AAE1HKM2</accession>
<evidence type="ECO:0000313" key="2">
    <source>
        <dbReference type="Proteomes" id="UP001219518"/>
    </source>
</evidence>
<protein>
    <submittedName>
        <fullName evidence="1">Polyketide synthase 3</fullName>
    </submittedName>
</protein>
<dbReference type="EMBL" id="JAHWGI010001089">
    <property type="protein sequence ID" value="KAK3922320.1"/>
    <property type="molecule type" value="Genomic_DNA"/>
</dbReference>
<gene>
    <name evidence="1" type="ORF">KUF71_011789</name>
</gene>
<name>A0AAE1HKM2_9NEOP</name>
<keyword evidence="2" id="KW-1185">Reference proteome</keyword>
<evidence type="ECO:0000313" key="1">
    <source>
        <dbReference type="EMBL" id="KAK3922320.1"/>
    </source>
</evidence>
<comment type="caution">
    <text evidence="1">The sequence shown here is derived from an EMBL/GenBank/DDBJ whole genome shotgun (WGS) entry which is preliminary data.</text>
</comment>
<organism evidence="1 2">
    <name type="scientific">Frankliniella fusca</name>
    <dbReference type="NCBI Taxonomy" id="407009"/>
    <lineage>
        <taxon>Eukaryota</taxon>
        <taxon>Metazoa</taxon>
        <taxon>Ecdysozoa</taxon>
        <taxon>Arthropoda</taxon>
        <taxon>Hexapoda</taxon>
        <taxon>Insecta</taxon>
        <taxon>Pterygota</taxon>
        <taxon>Neoptera</taxon>
        <taxon>Paraneoptera</taxon>
        <taxon>Thysanoptera</taxon>
        <taxon>Terebrantia</taxon>
        <taxon>Thripoidea</taxon>
        <taxon>Thripidae</taxon>
        <taxon>Frankliniella</taxon>
    </lineage>
</organism>
<dbReference type="Proteomes" id="UP001219518">
    <property type="component" value="Unassembled WGS sequence"/>
</dbReference>